<accession>A0A923TCW0</accession>
<dbReference type="InterPro" id="IPR050445">
    <property type="entry name" value="Bact_polysacc_biosynth/exp"/>
</dbReference>
<evidence type="ECO:0000313" key="2">
    <source>
        <dbReference type="EMBL" id="MBC6994167.1"/>
    </source>
</evidence>
<dbReference type="RefSeq" id="WP_187466253.1">
    <property type="nucleotide sequence ID" value="NZ_JACSIT010000091.1"/>
</dbReference>
<sequence>MQENNTRHQDELTFKELVHAIGAIVGFLFTKKVYIILAVLLGAGIGGIMAYLKPVTYNAQISYMVNEETGDGGGLGSLLGQFGLGGGGAGDLNYDKILELCRSNRIIFSTILDSATVNGQNDLLGNHLIRQLELHEEWEDATDPSYANFYFQHTDRTRFTRTENAILKSLYYRIVGTPEQKDSEKILKASYSDVSRILYIAVRTGREDLSIALAKRIYAHLSDFYVSQSIEKQLATLTTVQAKVDSIATELRSAEYRLAQVQDRSLGLLQRSDQVVQDRLRRDVLVLSTMYAEALKNRETASFVLSNETPFLQVVDDVIPPLPPSKASKTRWILIGAFLGGFFSVLLFGGMKIVRDALA</sequence>
<dbReference type="Proteomes" id="UP000650081">
    <property type="component" value="Unassembled WGS sequence"/>
</dbReference>
<dbReference type="PANTHER" id="PTHR32309:SF31">
    <property type="entry name" value="CAPSULAR EXOPOLYSACCHARIDE FAMILY"/>
    <property type="match status" value="1"/>
</dbReference>
<keyword evidence="3" id="KW-1185">Reference proteome</keyword>
<dbReference type="EMBL" id="JACSIT010000091">
    <property type="protein sequence ID" value="MBC6994167.1"/>
    <property type="molecule type" value="Genomic_DNA"/>
</dbReference>
<proteinExistence type="predicted"/>
<evidence type="ECO:0000313" key="3">
    <source>
        <dbReference type="Proteomes" id="UP000650081"/>
    </source>
</evidence>
<feature type="transmembrane region" description="Helical" evidence="1">
    <location>
        <begin position="12"/>
        <end position="29"/>
    </location>
</feature>
<feature type="transmembrane region" description="Helical" evidence="1">
    <location>
        <begin position="332"/>
        <end position="354"/>
    </location>
</feature>
<reference evidence="2" key="1">
    <citation type="submission" date="2020-08" db="EMBL/GenBank/DDBJ databases">
        <title>Lewinella bacteria from marine environments.</title>
        <authorList>
            <person name="Zhong Y."/>
        </authorList>
    </citation>
    <scope>NUCLEOTIDE SEQUENCE</scope>
    <source>
        <strain evidence="2">KCTC 42187</strain>
    </source>
</reference>
<gene>
    <name evidence="2" type="ORF">H9S92_08340</name>
</gene>
<keyword evidence="1" id="KW-0812">Transmembrane</keyword>
<evidence type="ECO:0008006" key="4">
    <source>
        <dbReference type="Google" id="ProtNLM"/>
    </source>
</evidence>
<comment type="caution">
    <text evidence="2">The sequence shown here is derived from an EMBL/GenBank/DDBJ whole genome shotgun (WGS) entry which is preliminary data.</text>
</comment>
<keyword evidence="1" id="KW-0472">Membrane</keyword>
<protein>
    <recommendedName>
        <fullName evidence="4">Polysaccharide chain length determinant N-terminal domain-containing protein</fullName>
    </recommendedName>
</protein>
<keyword evidence="1" id="KW-1133">Transmembrane helix</keyword>
<organism evidence="2 3">
    <name type="scientific">Neolewinella lacunae</name>
    <dbReference type="NCBI Taxonomy" id="1517758"/>
    <lineage>
        <taxon>Bacteria</taxon>
        <taxon>Pseudomonadati</taxon>
        <taxon>Bacteroidota</taxon>
        <taxon>Saprospiria</taxon>
        <taxon>Saprospirales</taxon>
        <taxon>Lewinellaceae</taxon>
        <taxon>Neolewinella</taxon>
    </lineage>
</organism>
<evidence type="ECO:0000256" key="1">
    <source>
        <dbReference type="SAM" id="Phobius"/>
    </source>
</evidence>
<dbReference type="AlphaFoldDB" id="A0A923TCW0"/>
<name>A0A923TCW0_9BACT</name>
<dbReference type="PANTHER" id="PTHR32309">
    <property type="entry name" value="TYROSINE-PROTEIN KINASE"/>
    <property type="match status" value="1"/>
</dbReference>
<feature type="transmembrane region" description="Helical" evidence="1">
    <location>
        <begin position="35"/>
        <end position="52"/>
    </location>
</feature>